<name>A0A0C9WKA5_9AGAR</name>
<dbReference type="HOGENOM" id="CLU_2413577_0_0_1"/>
<organism evidence="1 2">
    <name type="scientific">Laccaria amethystina LaAM-08-1</name>
    <dbReference type="NCBI Taxonomy" id="1095629"/>
    <lineage>
        <taxon>Eukaryota</taxon>
        <taxon>Fungi</taxon>
        <taxon>Dikarya</taxon>
        <taxon>Basidiomycota</taxon>
        <taxon>Agaricomycotina</taxon>
        <taxon>Agaricomycetes</taxon>
        <taxon>Agaricomycetidae</taxon>
        <taxon>Agaricales</taxon>
        <taxon>Agaricineae</taxon>
        <taxon>Hydnangiaceae</taxon>
        <taxon>Laccaria</taxon>
    </lineage>
</organism>
<gene>
    <name evidence="1" type="ORF">K443DRAFT_682505</name>
</gene>
<proteinExistence type="predicted"/>
<evidence type="ECO:0000313" key="2">
    <source>
        <dbReference type="Proteomes" id="UP000054477"/>
    </source>
</evidence>
<keyword evidence="2" id="KW-1185">Reference proteome</keyword>
<dbReference type="EMBL" id="KN838732">
    <property type="protein sequence ID" value="KIJ96104.1"/>
    <property type="molecule type" value="Genomic_DNA"/>
</dbReference>
<reference evidence="2" key="2">
    <citation type="submission" date="2015-01" db="EMBL/GenBank/DDBJ databases">
        <title>Evolutionary Origins and Diversification of the Mycorrhizal Mutualists.</title>
        <authorList>
            <consortium name="DOE Joint Genome Institute"/>
            <consortium name="Mycorrhizal Genomics Consortium"/>
            <person name="Kohler A."/>
            <person name="Kuo A."/>
            <person name="Nagy L.G."/>
            <person name="Floudas D."/>
            <person name="Copeland A."/>
            <person name="Barry K.W."/>
            <person name="Cichocki N."/>
            <person name="Veneault-Fourrey C."/>
            <person name="LaButti K."/>
            <person name="Lindquist E.A."/>
            <person name="Lipzen A."/>
            <person name="Lundell T."/>
            <person name="Morin E."/>
            <person name="Murat C."/>
            <person name="Riley R."/>
            <person name="Ohm R."/>
            <person name="Sun H."/>
            <person name="Tunlid A."/>
            <person name="Henrissat B."/>
            <person name="Grigoriev I.V."/>
            <person name="Hibbett D.S."/>
            <person name="Martin F."/>
        </authorList>
    </citation>
    <scope>NUCLEOTIDE SEQUENCE [LARGE SCALE GENOMIC DNA]</scope>
    <source>
        <strain evidence="2">LaAM-08-1</strain>
    </source>
</reference>
<dbReference type="Proteomes" id="UP000054477">
    <property type="component" value="Unassembled WGS sequence"/>
</dbReference>
<evidence type="ECO:0000313" key="1">
    <source>
        <dbReference type="EMBL" id="KIJ96104.1"/>
    </source>
</evidence>
<reference evidence="1 2" key="1">
    <citation type="submission" date="2014-04" db="EMBL/GenBank/DDBJ databases">
        <authorList>
            <consortium name="DOE Joint Genome Institute"/>
            <person name="Kuo A."/>
            <person name="Kohler A."/>
            <person name="Nagy L.G."/>
            <person name="Floudas D."/>
            <person name="Copeland A."/>
            <person name="Barry K.W."/>
            <person name="Cichocki N."/>
            <person name="Veneault-Fourrey C."/>
            <person name="LaButti K."/>
            <person name="Lindquist E.A."/>
            <person name="Lipzen A."/>
            <person name="Lundell T."/>
            <person name="Morin E."/>
            <person name="Murat C."/>
            <person name="Sun H."/>
            <person name="Tunlid A."/>
            <person name="Henrissat B."/>
            <person name="Grigoriev I.V."/>
            <person name="Hibbett D.S."/>
            <person name="Martin F."/>
            <person name="Nordberg H.P."/>
            <person name="Cantor M.N."/>
            <person name="Hua S.X."/>
        </authorList>
    </citation>
    <scope>NUCLEOTIDE SEQUENCE [LARGE SCALE GENOMIC DNA]</scope>
    <source>
        <strain evidence="1 2">LaAM-08-1</strain>
    </source>
</reference>
<protein>
    <submittedName>
        <fullName evidence="1">Uncharacterized protein</fullName>
    </submittedName>
</protein>
<sequence length="92" mass="10080">MAPQYFPPSLDCSPAASLRVQKPHTYFTLSALLLTDVDHWEGRSDDTDACLGFGVCISEADPGGADDGWVEILVVVRCRRANRMNLGKNKRG</sequence>
<dbReference type="AlphaFoldDB" id="A0A0C9WKA5"/>
<accession>A0A0C9WKA5</accession>